<feature type="domain" description="Beta-lactamase class A catalytic" evidence="1">
    <location>
        <begin position="119"/>
        <end position="208"/>
    </location>
</feature>
<dbReference type="AlphaFoldDB" id="A0A1I0LUK2"/>
<dbReference type="PANTHER" id="PTHR35333">
    <property type="entry name" value="BETA-LACTAMASE"/>
    <property type="match status" value="1"/>
</dbReference>
<dbReference type="STRING" id="568860.SAMN05421811_124108"/>
<dbReference type="OrthoDB" id="3524371at2"/>
<dbReference type="InterPro" id="IPR045155">
    <property type="entry name" value="Beta-lactam_cat"/>
</dbReference>
<organism evidence="2 3">
    <name type="scientific">Nonomuraea wenchangensis</name>
    <dbReference type="NCBI Taxonomy" id="568860"/>
    <lineage>
        <taxon>Bacteria</taxon>
        <taxon>Bacillati</taxon>
        <taxon>Actinomycetota</taxon>
        <taxon>Actinomycetes</taxon>
        <taxon>Streptosporangiales</taxon>
        <taxon>Streptosporangiaceae</taxon>
        <taxon>Nonomuraea</taxon>
    </lineage>
</organism>
<evidence type="ECO:0000313" key="2">
    <source>
        <dbReference type="EMBL" id="SEU45256.1"/>
    </source>
</evidence>
<evidence type="ECO:0000313" key="3">
    <source>
        <dbReference type="Proteomes" id="UP000199361"/>
    </source>
</evidence>
<sequence length="302" mass="32379">MRARLVACVGMVLLTGGCGSRQVQVLPAGPPAAKVARCVMSFPDVRAGRLARARLVGDIARYLSRRPGRIVYAVHDLVSGITLGYGRQRDELALAGGAQVDIVMALLARRGRGFDEDERRLAERMIRESNQKAADAMWSRIGGSGAMSAFYRRIGLRHTTPGPGAAWGDTTSSPSDRVRLLKVLVKGGGGLSAADRELVLGLMGRVQEDQAWGVSAAARRDDRVTLRNGWTPRPLVHGTWAVGSYGRIAGPGRDLLLSVQSDLQPEEGAGIETVEGVARMIGTRWDGLSPTTRRPCPTNPLP</sequence>
<accession>A0A1I0LUK2</accession>
<dbReference type="RefSeq" id="WP_143082615.1">
    <property type="nucleotide sequence ID" value="NZ_FOHX01000024.1"/>
</dbReference>
<dbReference type="Pfam" id="PF13354">
    <property type="entry name" value="Beta-lactamase2"/>
    <property type="match status" value="1"/>
</dbReference>
<dbReference type="SUPFAM" id="SSF56601">
    <property type="entry name" value="beta-lactamase/transpeptidase-like"/>
    <property type="match status" value="1"/>
</dbReference>
<dbReference type="GO" id="GO:0030655">
    <property type="term" value="P:beta-lactam antibiotic catabolic process"/>
    <property type="evidence" value="ECO:0007669"/>
    <property type="project" value="InterPro"/>
</dbReference>
<dbReference type="Proteomes" id="UP000199361">
    <property type="component" value="Unassembled WGS sequence"/>
</dbReference>
<protein>
    <submittedName>
        <fullName evidence="2">Beta-lactamase enzyme family protein</fullName>
    </submittedName>
</protein>
<dbReference type="Gene3D" id="3.40.710.10">
    <property type="entry name" value="DD-peptidase/beta-lactamase superfamily"/>
    <property type="match status" value="1"/>
</dbReference>
<dbReference type="EMBL" id="FOHX01000024">
    <property type="protein sequence ID" value="SEU45256.1"/>
    <property type="molecule type" value="Genomic_DNA"/>
</dbReference>
<gene>
    <name evidence="2" type="ORF">SAMN05421811_124108</name>
</gene>
<dbReference type="PROSITE" id="PS51257">
    <property type="entry name" value="PROKAR_LIPOPROTEIN"/>
    <property type="match status" value="1"/>
</dbReference>
<dbReference type="PANTHER" id="PTHR35333:SF3">
    <property type="entry name" value="BETA-LACTAMASE-TYPE TRANSPEPTIDASE FOLD CONTAINING PROTEIN"/>
    <property type="match status" value="1"/>
</dbReference>
<dbReference type="GO" id="GO:0008800">
    <property type="term" value="F:beta-lactamase activity"/>
    <property type="evidence" value="ECO:0007669"/>
    <property type="project" value="InterPro"/>
</dbReference>
<reference evidence="2 3" key="1">
    <citation type="submission" date="2016-10" db="EMBL/GenBank/DDBJ databases">
        <authorList>
            <person name="de Groot N.N."/>
        </authorList>
    </citation>
    <scope>NUCLEOTIDE SEQUENCE [LARGE SCALE GENOMIC DNA]</scope>
    <source>
        <strain evidence="2 3">CGMCC 4.5598</strain>
    </source>
</reference>
<proteinExistence type="predicted"/>
<dbReference type="InterPro" id="IPR000871">
    <property type="entry name" value="Beta-lactam_class-A"/>
</dbReference>
<dbReference type="GO" id="GO:0046677">
    <property type="term" value="P:response to antibiotic"/>
    <property type="evidence" value="ECO:0007669"/>
    <property type="project" value="InterPro"/>
</dbReference>
<keyword evidence="3" id="KW-1185">Reference proteome</keyword>
<dbReference type="InterPro" id="IPR012338">
    <property type="entry name" value="Beta-lactam/transpept-like"/>
</dbReference>
<name>A0A1I0LUK2_9ACTN</name>
<evidence type="ECO:0000259" key="1">
    <source>
        <dbReference type="Pfam" id="PF13354"/>
    </source>
</evidence>